<dbReference type="Gene3D" id="2.30.110.10">
    <property type="entry name" value="Electron Transport, Fmn-binding Protein, Chain A"/>
    <property type="match status" value="1"/>
</dbReference>
<dbReference type="RefSeq" id="WP_136915625.1">
    <property type="nucleotide sequence ID" value="NZ_CP039371.1"/>
</dbReference>
<accession>A0A4D6X9K1</accession>
<gene>
    <name evidence="3" type="ORF">E6B08_20050</name>
</gene>
<dbReference type="OrthoDB" id="6401628at2"/>
<protein>
    <submittedName>
        <fullName evidence="3">Flavin reductase family protein</fullName>
    </submittedName>
</protein>
<keyword evidence="1" id="KW-0560">Oxidoreductase</keyword>
<evidence type="ECO:0000313" key="3">
    <source>
        <dbReference type="EMBL" id="QCI13506.1"/>
    </source>
</evidence>
<dbReference type="InterPro" id="IPR002563">
    <property type="entry name" value="Flavin_Rdtase-like_dom"/>
</dbReference>
<dbReference type="SUPFAM" id="SSF50475">
    <property type="entry name" value="FMN-binding split barrel"/>
    <property type="match status" value="1"/>
</dbReference>
<dbReference type="SMART" id="SM00903">
    <property type="entry name" value="Flavin_Reduct"/>
    <property type="match status" value="1"/>
</dbReference>
<dbReference type="AlphaFoldDB" id="A0A4D6X9K1"/>
<dbReference type="EMBL" id="CP039371">
    <property type="protein sequence ID" value="QCI13506.1"/>
    <property type="molecule type" value="Genomic_DNA"/>
</dbReference>
<dbReference type="PANTHER" id="PTHR30466">
    <property type="entry name" value="FLAVIN REDUCTASE"/>
    <property type="match status" value="1"/>
</dbReference>
<evidence type="ECO:0000313" key="4">
    <source>
        <dbReference type="Proteomes" id="UP000298551"/>
    </source>
</evidence>
<dbReference type="Proteomes" id="UP000298551">
    <property type="component" value="Chromosome"/>
</dbReference>
<dbReference type="Pfam" id="PF01613">
    <property type="entry name" value="Flavin_Reduct"/>
    <property type="match status" value="1"/>
</dbReference>
<feature type="domain" description="Flavin reductase like" evidence="2">
    <location>
        <begin position="20"/>
        <end position="168"/>
    </location>
</feature>
<name>A0A4D6X9K1_PSEPU</name>
<dbReference type="InterPro" id="IPR050268">
    <property type="entry name" value="NADH-dep_flavin_reductase"/>
</dbReference>
<dbReference type="GO" id="GO:0006208">
    <property type="term" value="P:pyrimidine nucleobase catabolic process"/>
    <property type="evidence" value="ECO:0007669"/>
    <property type="project" value="TreeGrafter"/>
</dbReference>
<evidence type="ECO:0000259" key="2">
    <source>
        <dbReference type="SMART" id="SM00903"/>
    </source>
</evidence>
<proteinExistence type="predicted"/>
<evidence type="ECO:0000256" key="1">
    <source>
        <dbReference type="ARBA" id="ARBA00023002"/>
    </source>
</evidence>
<sequence>MHEVEQAVEGLASDDFRQAFRSHPAGVAVITADDGGGPVGLTATSVFSVSAEPPLFSFSLSSASPTAQAIANADTLVIHLLGVEQREIAQLFSSRGADRFGDTRRWARLGSGEPYLVDAPIWVRGRVVERLRMQAGASIVIACHALEAHFPAADEYSPLVYHDRAWHQLGAHSRLPD</sequence>
<organism evidence="3 4">
    <name type="scientific">Pseudomonas putida</name>
    <name type="common">Arthrobacter siderocapsulatus</name>
    <dbReference type="NCBI Taxonomy" id="303"/>
    <lineage>
        <taxon>Bacteria</taxon>
        <taxon>Pseudomonadati</taxon>
        <taxon>Pseudomonadota</taxon>
        <taxon>Gammaproteobacteria</taxon>
        <taxon>Pseudomonadales</taxon>
        <taxon>Pseudomonadaceae</taxon>
        <taxon>Pseudomonas</taxon>
    </lineage>
</organism>
<dbReference type="InterPro" id="IPR012349">
    <property type="entry name" value="Split_barrel_FMN-bd"/>
</dbReference>
<dbReference type="PANTHER" id="PTHR30466:SF1">
    <property type="entry name" value="FMN REDUCTASE (NADH) RUTF"/>
    <property type="match status" value="1"/>
</dbReference>
<reference evidence="4" key="1">
    <citation type="submission" date="2019-04" db="EMBL/GenBank/DDBJ databases">
        <title>Genome sequence of Pseudomonas putida 1290, an auxin catabolizing strain.</title>
        <authorList>
            <person name="Laird T.S."/>
            <person name="Leveau J.H.J."/>
        </authorList>
    </citation>
    <scope>NUCLEOTIDE SEQUENCE [LARGE SCALE GENOMIC DNA]</scope>
    <source>
        <strain evidence="4">1290</strain>
    </source>
</reference>
<dbReference type="GO" id="GO:0010181">
    <property type="term" value="F:FMN binding"/>
    <property type="evidence" value="ECO:0007669"/>
    <property type="project" value="InterPro"/>
</dbReference>
<dbReference type="GO" id="GO:0042602">
    <property type="term" value="F:riboflavin reductase (NADPH) activity"/>
    <property type="evidence" value="ECO:0007669"/>
    <property type="project" value="TreeGrafter"/>
</dbReference>